<proteinExistence type="predicted"/>
<dbReference type="AlphaFoldDB" id="A0A4D5S6W7"/>
<sequence>MPRGRRGAAASLPLFGFPAATGTHLHPDELSGLSARRQEVSRAACVTRGAPLRTLPRASSCNNRRVACETPCERIFPDAGCHSRVVLAFPGCGVHLSVKFILVLFLAVGAQHWHESVGDACHKVEALVFWLACFLAKPLIPHSHDEEGTYKHLTAPGHRHLAAKVGRSSDSHRSIAEAMGTLQQCFTIGGSDHTGGRMVAPKGHTCKRL</sequence>
<dbReference type="VEuPathDB" id="VectorBase:ISCI017480"/>
<dbReference type="VEuPathDB" id="VectorBase:ISCW017480"/>
<protein>
    <submittedName>
        <fullName evidence="1">Putative conserved secreted protein</fullName>
    </submittedName>
</protein>
<name>A0A4D5S6W7_IXOSC</name>
<accession>A0A4D5S6W7</accession>
<evidence type="ECO:0000313" key="1">
    <source>
        <dbReference type="EMBL" id="MOY43577.1"/>
    </source>
</evidence>
<reference evidence="1" key="1">
    <citation type="submission" date="2019-04" db="EMBL/GenBank/DDBJ databases">
        <title>An insight into the mialome of Ixodes scapularis.</title>
        <authorList>
            <person name="Ribeiro J.M."/>
            <person name="Mather T.N."/>
            <person name="Karim S."/>
        </authorList>
    </citation>
    <scope>NUCLEOTIDE SEQUENCE</scope>
</reference>
<dbReference type="EMBL" id="GHJT01009606">
    <property type="protein sequence ID" value="MOY43577.1"/>
    <property type="molecule type" value="Transcribed_RNA"/>
</dbReference>
<organism evidence="1">
    <name type="scientific">Ixodes scapularis</name>
    <name type="common">Black-legged tick</name>
    <name type="synonym">Deer tick</name>
    <dbReference type="NCBI Taxonomy" id="6945"/>
    <lineage>
        <taxon>Eukaryota</taxon>
        <taxon>Metazoa</taxon>
        <taxon>Ecdysozoa</taxon>
        <taxon>Arthropoda</taxon>
        <taxon>Chelicerata</taxon>
        <taxon>Arachnida</taxon>
        <taxon>Acari</taxon>
        <taxon>Parasitiformes</taxon>
        <taxon>Ixodida</taxon>
        <taxon>Ixodoidea</taxon>
        <taxon>Ixodidae</taxon>
        <taxon>Ixodinae</taxon>
        <taxon>Ixodes</taxon>
    </lineage>
</organism>